<accession>G2PSG9</accession>
<keyword evidence="4" id="KW-1185">Reference proteome</keyword>
<dbReference type="EMBL" id="CP002999">
    <property type="protein sequence ID" value="AEM69228.1"/>
    <property type="molecule type" value="Genomic_DNA"/>
</dbReference>
<dbReference type="STRING" id="886377.Murru_0172"/>
<dbReference type="InterPro" id="IPR004026">
    <property type="entry name" value="Ada_DNA_repair_Zn-bd"/>
</dbReference>
<evidence type="ECO:0000313" key="4">
    <source>
        <dbReference type="Proteomes" id="UP000008908"/>
    </source>
</evidence>
<dbReference type="Gene3D" id="3.40.10.10">
    <property type="entry name" value="DNA Methylphosphotriester Repair Domain"/>
    <property type="match status" value="1"/>
</dbReference>
<dbReference type="RefSeq" id="WP_014031512.1">
    <property type="nucleotide sequence ID" value="NC_015945.1"/>
</dbReference>
<dbReference type="SUPFAM" id="SSF57884">
    <property type="entry name" value="Ada DNA repair protein, N-terminal domain (N-Ada 10)"/>
    <property type="match status" value="1"/>
</dbReference>
<dbReference type="Pfam" id="PF02805">
    <property type="entry name" value="Ada_Zn_binding"/>
    <property type="match status" value="1"/>
</dbReference>
<dbReference type="GO" id="GO:0003677">
    <property type="term" value="F:DNA binding"/>
    <property type="evidence" value="ECO:0007669"/>
    <property type="project" value="InterPro"/>
</dbReference>
<evidence type="ECO:0000256" key="1">
    <source>
        <dbReference type="ARBA" id="ARBA00023159"/>
    </source>
</evidence>
<reference evidence="3 4" key="2">
    <citation type="journal article" date="2012" name="Stand. Genomic Sci.">
        <title>Complete genome sequence of the facultatively anaerobic, appendaged bacterium Muricauda ruestringensis type strain (B1(T)).</title>
        <authorList>
            <person name="Huntemann M."/>
            <person name="Teshima H."/>
            <person name="Lapidus A."/>
            <person name="Nolan M."/>
            <person name="Lucas S."/>
            <person name="Hammon N."/>
            <person name="Deshpande S."/>
            <person name="Cheng J.F."/>
            <person name="Tapia R."/>
            <person name="Goodwin L.A."/>
            <person name="Pitluck S."/>
            <person name="Liolios K."/>
            <person name="Pagani I."/>
            <person name="Ivanova N."/>
            <person name="Mavromatis K."/>
            <person name="Mikhailova N."/>
            <person name="Pati A."/>
            <person name="Chen A."/>
            <person name="Palaniappan K."/>
            <person name="Land M."/>
            <person name="Hauser L."/>
            <person name="Pan C."/>
            <person name="Brambilla E.M."/>
            <person name="Rohde M."/>
            <person name="Spring S."/>
            <person name="Goker M."/>
            <person name="Detter J.C."/>
            <person name="Bristow J."/>
            <person name="Eisen J.A."/>
            <person name="Markowitz V."/>
            <person name="Hugenholtz P."/>
            <person name="Kyrpides N.C."/>
            <person name="Klenk H.P."/>
            <person name="Woyke T."/>
        </authorList>
    </citation>
    <scope>NUCLEOTIDE SEQUENCE [LARGE SCALE GENOMIC DNA]</scope>
    <source>
        <strain evidence="4">DSM 13258 / LMG 19739 / B1</strain>
    </source>
</reference>
<dbReference type="GO" id="GO:0008168">
    <property type="term" value="F:methyltransferase activity"/>
    <property type="evidence" value="ECO:0007669"/>
    <property type="project" value="InterPro"/>
</dbReference>
<name>G2PSG9_ALLRU</name>
<evidence type="ECO:0000313" key="3">
    <source>
        <dbReference type="EMBL" id="AEM69228.1"/>
    </source>
</evidence>
<gene>
    <name evidence="3" type="ordered locus">Murru_0172</name>
</gene>
<dbReference type="GO" id="GO:0008270">
    <property type="term" value="F:zinc ion binding"/>
    <property type="evidence" value="ECO:0007669"/>
    <property type="project" value="InterPro"/>
</dbReference>
<keyword evidence="1" id="KW-0010">Activator</keyword>
<organism evidence="3 4">
    <name type="scientific">Allomuricauda ruestringensis (strain DSM 13258 / CIP 107369 / LMG 19739 / B1)</name>
    <name type="common">Muricauda ruestringensis</name>
    <dbReference type="NCBI Taxonomy" id="886377"/>
    <lineage>
        <taxon>Bacteria</taxon>
        <taxon>Pseudomonadati</taxon>
        <taxon>Bacteroidota</taxon>
        <taxon>Flavobacteriia</taxon>
        <taxon>Flavobacteriales</taxon>
        <taxon>Flavobacteriaceae</taxon>
        <taxon>Flagellimonas</taxon>
    </lineage>
</organism>
<reference evidence="4" key="1">
    <citation type="submission" date="2011-08" db="EMBL/GenBank/DDBJ databases">
        <title>The complete genome of Muricauda ruestringensis DSM 13258.</title>
        <authorList>
            <person name="Lucas S."/>
            <person name="Han J."/>
            <person name="Lapidus A."/>
            <person name="Bruce D."/>
            <person name="Goodwin L."/>
            <person name="Pitluck S."/>
            <person name="Peters L."/>
            <person name="Kyrpides N."/>
            <person name="Mavromatis K."/>
            <person name="Ivanova N."/>
            <person name="Ovchinnikova G."/>
            <person name="Teshima H."/>
            <person name="Detter J.C."/>
            <person name="Tapia R."/>
            <person name="Han C."/>
            <person name="Land M."/>
            <person name="Hauser L."/>
            <person name="Markowitz V."/>
            <person name="Cheng J.-F."/>
            <person name="Hugenholtz P."/>
            <person name="Woyke T."/>
            <person name="Wu D."/>
            <person name="Spring S."/>
            <person name="Schroeder M."/>
            <person name="Brambilla E."/>
            <person name="Klenk H.-P."/>
            <person name="Eisen J.A."/>
        </authorList>
    </citation>
    <scope>NUCLEOTIDE SEQUENCE [LARGE SCALE GENOMIC DNA]</scope>
    <source>
        <strain evidence="4">DSM 13258 / LMG 19739 / B1</strain>
    </source>
</reference>
<dbReference type="HOGENOM" id="CLU_2566016_0_0_10"/>
<evidence type="ECO:0000259" key="2">
    <source>
        <dbReference type="Pfam" id="PF02805"/>
    </source>
</evidence>
<dbReference type="GO" id="GO:0006281">
    <property type="term" value="P:DNA repair"/>
    <property type="evidence" value="ECO:0007669"/>
    <property type="project" value="InterPro"/>
</dbReference>
<dbReference type="Proteomes" id="UP000008908">
    <property type="component" value="Chromosome"/>
</dbReference>
<protein>
    <recommendedName>
        <fullName evidence="2">Ada DNA repair metal-binding domain-containing protein</fullName>
    </recommendedName>
</protein>
<feature type="domain" description="Ada DNA repair metal-binding" evidence="2">
    <location>
        <begin position="25"/>
        <end position="69"/>
    </location>
</feature>
<dbReference type="GO" id="GO:0006355">
    <property type="term" value="P:regulation of DNA-templated transcription"/>
    <property type="evidence" value="ECO:0007669"/>
    <property type="project" value="InterPro"/>
</dbReference>
<dbReference type="eggNOG" id="COG2169">
    <property type="taxonomic scope" value="Bacteria"/>
</dbReference>
<dbReference type="InterPro" id="IPR035451">
    <property type="entry name" value="Ada-like_dom_sf"/>
</dbReference>
<dbReference type="KEGG" id="mrs:Murru_0172"/>
<proteinExistence type="predicted"/>
<dbReference type="AlphaFoldDB" id="G2PSG9"/>
<sequence length="88" mass="10362">MIYHHSNLNEKEVRTLIRKGEIILAGHKRLKIYGTLKCTSGKRMKKENRVFFNSENEAQKLGFRPCGHCMRVAYKEWKDGFVHQSNKP</sequence>